<accession>A0A090WEF1</accession>
<name>A0A090WEF1_NONUL</name>
<proteinExistence type="predicted"/>
<dbReference type="PANTHER" id="PTHR42815:SF2">
    <property type="entry name" value="FAD-BINDING, PUTATIVE (AFU_ORTHOLOGUE AFUA_6G07600)-RELATED"/>
    <property type="match status" value="1"/>
</dbReference>
<dbReference type="Gene3D" id="2.30.110.10">
    <property type="entry name" value="Electron Transport, Fmn-binding Protein, Chain A"/>
    <property type="match status" value="2"/>
</dbReference>
<comment type="caution">
    <text evidence="1">The sequence shown here is derived from an EMBL/GenBank/DDBJ whole genome shotgun (WGS) entry which is preliminary data.</text>
</comment>
<organism evidence="1 2">
    <name type="scientific">Nonlabens ulvanivorans</name>
    <name type="common">Persicivirga ulvanivorans</name>
    <dbReference type="NCBI Taxonomy" id="906888"/>
    <lineage>
        <taxon>Bacteria</taxon>
        <taxon>Pseudomonadati</taxon>
        <taxon>Bacteroidota</taxon>
        <taxon>Flavobacteriia</taxon>
        <taxon>Flavobacteriales</taxon>
        <taxon>Flavobacteriaceae</taxon>
        <taxon>Nonlabens</taxon>
    </lineage>
</organism>
<dbReference type="Proteomes" id="UP000029647">
    <property type="component" value="Unassembled WGS sequence"/>
</dbReference>
<dbReference type="PANTHER" id="PTHR42815">
    <property type="entry name" value="FAD-BINDING, PUTATIVE (AFU_ORTHOLOGUE AFUA_6G07600)-RELATED"/>
    <property type="match status" value="1"/>
</dbReference>
<reference evidence="1 2" key="1">
    <citation type="journal article" date="2014" name="Genome Announc.">
        <title>Draft Genome Sequences of Marine Flavobacterium Nonlabens Strains NR17, NR24, NR27, NR32, NR33, and Ara13.</title>
        <authorList>
            <person name="Nakanishi M."/>
            <person name="Meirelles P."/>
            <person name="Suzuki R."/>
            <person name="Takatani N."/>
            <person name="Mino S."/>
            <person name="Suda W."/>
            <person name="Oshima K."/>
            <person name="Hattori M."/>
            <person name="Ohkuma M."/>
            <person name="Hosokawa M."/>
            <person name="Miyashita K."/>
            <person name="Thompson F.L."/>
            <person name="Niwa A."/>
            <person name="Sawabe T."/>
            <person name="Sawabe T."/>
        </authorList>
    </citation>
    <scope>NUCLEOTIDE SEQUENCE [LARGE SCALE GENOMIC DNA]</scope>
    <source>
        <strain evidence="2">JCM19275</strain>
    </source>
</reference>
<evidence type="ECO:0000313" key="2">
    <source>
        <dbReference type="Proteomes" id="UP000029647"/>
    </source>
</evidence>
<dbReference type="InterPro" id="IPR012349">
    <property type="entry name" value="Split_barrel_FMN-bd"/>
</dbReference>
<protein>
    <submittedName>
        <fullName evidence="1">Probable iron-sulfur binding protein YPO1417</fullName>
    </submittedName>
</protein>
<dbReference type="EMBL" id="BBNT01000002">
    <property type="protein sequence ID" value="GAL74573.1"/>
    <property type="molecule type" value="Genomic_DNA"/>
</dbReference>
<dbReference type="SUPFAM" id="SSF50475">
    <property type="entry name" value="FMN-binding split barrel"/>
    <property type="match status" value="2"/>
</dbReference>
<sequence>MEQLVPFIEQQSTVIVSTKDMEGNIWASMLLGDTGLVKVATSKQIYIQLNHLKSTRKEILFTNIKSQSNIGLLFIDTATRTRYRLNGEATLYPDKIEITVSEAYPNCPKYIQQRVPAFSEEISELGMEEIKGTRLNSEQLKWIKKADTFFLGSVNTAGNMDASHRGGSTGFIELLEDNTLKIPDYIGNNLFNTLGNFVQVPKAGLLFIDFEKGHSLQITGETELIFDQQEVQDVEKLWARVDIGFLDHKNGYKHNFTTK</sequence>
<gene>
    <name evidence="1" type="ORF">JCM19275_3428</name>
</gene>
<evidence type="ECO:0000313" key="1">
    <source>
        <dbReference type="EMBL" id="GAL74573.1"/>
    </source>
</evidence>
<dbReference type="AlphaFoldDB" id="A0A090WEF1"/>